<dbReference type="GO" id="GO:0043171">
    <property type="term" value="P:peptide catabolic process"/>
    <property type="evidence" value="ECO:0007669"/>
    <property type="project" value="TreeGrafter"/>
</dbReference>
<gene>
    <name evidence="2" type="ORF">OESDEN_25406</name>
</gene>
<dbReference type="SUPFAM" id="SSF55486">
    <property type="entry name" value="Metalloproteases ('zincins'), catalytic domain"/>
    <property type="match status" value="1"/>
</dbReference>
<dbReference type="GO" id="GO:0008270">
    <property type="term" value="F:zinc ion binding"/>
    <property type="evidence" value="ECO:0007669"/>
    <property type="project" value="InterPro"/>
</dbReference>
<dbReference type="GO" id="GO:0016020">
    <property type="term" value="C:membrane"/>
    <property type="evidence" value="ECO:0007669"/>
    <property type="project" value="TreeGrafter"/>
</dbReference>
<organism evidence="2 3">
    <name type="scientific">Oesophagostomum dentatum</name>
    <name type="common">Nodular worm</name>
    <dbReference type="NCBI Taxonomy" id="61180"/>
    <lineage>
        <taxon>Eukaryota</taxon>
        <taxon>Metazoa</taxon>
        <taxon>Ecdysozoa</taxon>
        <taxon>Nematoda</taxon>
        <taxon>Chromadorea</taxon>
        <taxon>Rhabditida</taxon>
        <taxon>Rhabditina</taxon>
        <taxon>Rhabditomorpha</taxon>
        <taxon>Strongyloidea</taxon>
        <taxon>Strongylidae</taxon>
        <taxon>Oesophagostomum</taxon>
    </lineage>
</organism>
<feature type="domain" description="Peptidase M1 membrane alanine aminopeptidase" evidence="1">
    <location>
        <begin position="138"/>
        <end position="174"/>
    </location>
</feature>
<accession>A0A0B1RPI8</accession>
<dbReference type="EMBL" id="KN613199">
    <property type="protein sequence ID" value="KHJ74978.1"/>
    <property type="molecule type" value="Genomic_DNA"/>
</dbReference>
<reference evidence="2 3" key="1">
    <citation type="submission" date="2014-03" db="EMBL/GenBank/DDBJ databases">
        <title>Draft genome of the hookworm Oesophagostomum dentatum.</title>
        <authorList>
            <person name="Mitreva M."/>
        </authorList>
    </citation>
    <scope>NUCLEOTIDE SEQUENCE [LARGE SCALE GENOMIC DNA]</scope>
    <source>
        <strain evidence="2 3">OD-Hann</strain>
    </source>
</reference>
<evidence type="ECO:0000313" key="2">
    <source>
        <dbReference type="EMBL" id="KHJ74978.1"/>
    </source>
</evidence>
<dbReference type="InterPro" id="IPR014782">
    <property type="entry name" value="Peptidase_M1_dom"/>
</dbReference>
<dbReference type="Pfam" id="PF01433">
    <property type="entry name" value="Peptidase_M1"/>
    <property type="match status" value="2"/>
</dbReference>
<name>A0A0B1RPI8_OESDE</name>
<evidence type="ECO:0000313" key="3">
    <source>
        <dbReference type="Proteomes" id="UP000053660"/>
    </source>
</evidence>
<sequence length="183" mass="21024">LKLINLGYDETKQRFSIILDKSLGLGSVVVISIAYAGIINHYADAGLFYTYYYYNNNQPVFELSKFEVCSIGWTGQEDYLKFSAETAAKCLYHMGEVTKIKFAMDKCDHLGLPEFPSNAMENYGLVIYRHHLIAINFKWFGNLVTAKWWDNLFVNEGFATYLQQFIPAKVFPQHAELEASILF</sequence>
<dbReference type="PANTHER" id="PTHR11533:SF293">
    <property type="entry name" value="AMINOPEPTIDASE-2-RELATED"/>
    <property type="match status" value="1"/>
</dbReference>
<dbReference type="InterPro" id="IPR050344">
    <property type="entry name" value="Peptidase_M1_aminopeptidases"/>
</dbReference>
<feature type="domain" description="Peptidase M1 membrane alanine aminopeptidase" evidence="1">
    <location>
        <begin position="82"/>
        <end position="136"/>
    </location>
</feature>
<dbReference type="Gene3D" id="1.10.390.10">
    <property type="entry name" value="Neutral Protease Domain 2"/>
    <property type="match status" value="1"/>
</dbReference>
<dbReference type="Gene3D" id="3.30.2010.30">
    <property type="match status" value="1"/>
</dbReference>
<feature type="non-terminal residue" evidence="2">
    <location>
        <position position="1"/>
    </location>
</feature>
<dbReference type="AlphaFoldDB" id="A0A0B1RPI8"/>
<proteinExistence type="predicted"/>
<dbReference type="OrthoDB" id="5868348at2759"/>
<dbReference type="InterPro" id="IPR027268">
    <property type="entry name" value="Peptidase_M4/M1_CTD_sf"/>
</dbReference>
<dbReference type="GO" id="GO:0005737">
    <property type="term" value="C:cytoplasm"/>
    <property type="evidence" value="ECO:0007669"/>
    <property type="project" value="TreeGrafter"/>
</dbReference>
<dbReference type="GO" id="GO:0070006">
    <property type="term" value="F:metalloaminopeptidase activity"/>
    <property type="evidence" value="ECO:0007669"/>
    <property type="project" value="TreeGrafter"/>
</dbReference>
<dbReference type="PANTHER" id="PTHR11533">
    <property type="entry name" value="PROTEASE M1 ZINC METALLOPROTEASE"/>
    <property type="match status" value="1"/>
</dbReference>
<dbReference type="GO" id="GO:0005615">
    <property type="term" value="C:extracellular space"/>
    <property type="evidence" value="ECO:0007669"/>
    <property type="project" value="TreeGrafter"/>
</dbReference>
<dbReference type="GO" id="GO:0042277">
    <property type="term" value="F:peptide binding"/>
    <property type="evidence" value="ECO:0007669"/>
    <property type="project" value="TreeGrafter"/>
</dbReference>
<keyword evidence="3" id="KW-1185">Reference proteome</keyword>
<dbReference type="GO" id="GO:0006508">
    <property type="term" value="P:proteolysis"/>
    <property type="evidence" value="ECO:0007669"/>
    <property type="project" value="TreeGrafter"/>
</dbReference>
<evidence type="ECO:0000259" key="1">
    <source>
        <dbReference type="Pfam" id="PF01433"/>
    </source>
</evidence>
<dbReference type="Proteomes" id="UP000053660">
    <property type="component" value="Unassembled WGS sequence"/>
</dbReference>
<protein>
    <recommendedName>
        <fullName evidence="1">Peptidase M1 membrane alanine aminopeptidase domain-containing protein</fullName>
    </recommendedName>
</protein>